<reference evidence="2" key="1">
    <citation type="journal article" date="2023" name="G3 (Bethesda)">
        <title>A reference genome for the long-term kleptoplast-retaining sea slug Elysia crispata morphotype clarki.</title>
        <authorList>
            <person name="Eastman K.E."/>
            <person name="Pendleton A.L."/>
            <person name="Shaikh M.A."/>
            <person name="Suttiyut T."/>
            <person name="Ogas R."/>
            <person name="Tomko P."/>
            <person name="Gavelis G."/>
            <person name="Widhalm J.R."/>
            <person name="Wisecaver J.H."/>
        </authorList>
    </citation>
    <scope>NUCLEOTIDE SEQUENCE</scope>
    <source>
        <strain evidence="2">ECLA1</strain>
    </source>
</reference>
<organism evidence="2 3">
    <name type="scientific">Elysia crispata</name>
    <name type="common">lettuce slug</name>
    <dbReference type="NCBI Taxonomy" id="231223"/>
    <lineage>
        <taxon>Eukaryota</taxon>
        <taxon>Metazoa</taxon>
        <taxon>Spiralia</taxon>
        <taxon>Lophotrochozoa</taxon>
        <taxon>Mollusca</taxon>
        <taxon>Gastropoda</taxon>
        <taxon>Heterobranchia</taxon>
        <taxon>Euthyneura</taxon>
        <taxon>Panpulmonata</taxon>
        <taxon>Sacoglossa</taxon>
        <taxon>Placobranchoidea</taxon>
        <taxon>Plakobranchidae</taxon>
        <taxon>Elysia</taxon>
    </lineage>
</organism>
<gene>
    <name evidence="2" type="ORF">RRG08_024838</name>
</gene>
<evidence type="ECO:0000313" key="3">
    <source>
        <dbReference type="Proteomes" id="UP001283361"/>
    </source>
</evidence>
<feature type="compositionally biased region" description="Basic and acidic residues" evidence="1">
    <location>
        <begin position="101"/>
        <end position="112"/>
    </location>
</feature>
<dbReference type="AlphaFoldDB" id="A0AAE0YK61"/>
<sequence length="267" mass="29636">MTNGEIRNEPLGLHNNRDELYQTTVSHAPPFLSSPLIRDYARWRPCLKLHCPAATTANIISSKNRSGEINETNYDHDRWGRVDVWGCLGVKGSNQKHGHLHDKDPSRPEEHGFPYCSQQQQTVHLSSSPTYQSLRSDSASKPGTDRKCKDAVFVIGNPGHPKLWVYQVRLILRSHRHSARAALCSTVAHSAMMTSRRSELTSRAAICGRHLAVITRHPLRNVHGGTLYLPSLAAWQPQDNRHGTTATSDATAIILIILGRPGWAAAS</sequence>
<proteinExistence type="predicted"/>
<evidence type="ECO:0000313" key="2">
    <source>
        <dbReference type="EMBL" id="KAK3747691.1"/>
    </source>
</evidence>
<dbReference type="EMBL" id="JAWDGP010006075">
    <property type="protein sequence ID" value="KAK3747691.1"/>
    <property type="molecule type" value="Genomic_DNA"/>
</dbReference>
<feature type="region of interest" description="Disordered" evidence="1">
    <location>
        <begin position="94"/>
        <end position="119"/>
    </location>
</feature>
<dbReference type="Proteomes" id="UP001283361">
    <property type="component" value="Unassembled WGS sequence"/>
</dbReference>
<feature type="compositionally biased region" description="Polar residues" evidence="1">
    <location>
        <begin position="126"/>
        <end position="141"/>
    </location>
</feature>
<protein>
    <submittedName>
        <fullName evidence="2">Uncharacterized protein</fullName>
    </submittedName>
</protein>
<comment type="caution">
    <text evidence="2">The sequence shown here is derived from an EMBL/GenBank/DDBJ whole genome shotgun (WGS) entry which is preliminary data.</text>
</comment>
<keyword evidence="3" id="KW-1185">Reference proteome</keyword>
<feature type="region of interest" description="Disordered" evidence="1">
    <location>
        <begin position="126"/>
        <end position="145"/>
    </location>
</feature>
<name>A0AAE0YK61_9GAST</name>
<accession>A0AAE0YK61</accession>
<evidence type="ECO:0000256" key="1">
    <source>
        <dbReference type="SAM" id="MobiDB-lite"/>
    </source>
</evidence>